<comment type="caution">
    <text evidence="3">The sequence shown here is derived from an EMBL/GenBank/DDBJ whole genome shotgun (WGS) entry which is preliminary data.</text>
</comment>
<organism evidence="3 4">
    <name type="scientific">Prorocentrum cordatum</name>
    <dbReference type="NCBI Taxonomy" id="2364126"/>
    <lineage>
        <taxon>Eukaryota</taxon>
        <taxon>Sar</taxon>
        <taxon>Alveolata</taxon>
        <taxon>Dinophyceae</taxon>
        <taxon>Prorocentrales</taxon>
        <taxon>Prorocentraceae</taxon>
        <taxon>Prorocentrum</taxon>
    </lineage>
</organism>
<dbReference type="InterPro" id="IPR054708">
    <property type="entry name" value="MTPAP-like_central"/>
</dbReference>
<dbReference type="Proteomes" id="UP001189429">
    <property type="component" value="Unassembled WGS sequence"/>
</dbReference>
<evidence type="ECO:0000313" key="3">
    <source>
        <dbReference type="EMBL" id="CAK0864298.1"/>
    </source>
</evidence>
<evidence type="ECO:0000256" key="1">
    <source>
        <dbReference type="SAM" id="MobiDB-lite"/>
    </source>
</evidence>
<keyword evidence="4" id="KW-1185">Reference proteome</keyword>
<dbReference type="SUPFAM" id="SSF81631">
    <property type="entry name" value="PAP/OAS1 substrate-binding domain"/>
    <property type="match status" value="1"/>
</dbReference>
<reference evidence="3" key="1">
    <citation type="submission" date="2023-10" db="EMBL/GenBank/DDBJ databases">
        <authorList>
            <person name="Chen Y."/>
            <person name="Shah S."/>
            <person name="Dougan E. K."/>
            <person name="Thang M."/>
            <person name="Chan C."/>
        </authorList>
    </citation>
    <scope>NUCLEOTIDE SEQUENCE [LARGE SCALE GENOMIC DNA]</scope>
</reference>
<dbReference type="Gene3D" id="1.10.1410.10">
    <property type="match status" value="1"/>
</dbReference>
<name>A0ABN9UVY3_9DINO</name>
<dbReference type="PANTHER" id="PTHR12271">
    <property type="entry name" value="POLY A POLYMERASE CID PAP -RELATED"/>
    <property type="match status" value="1"/>
</dbReference>
<dbReference type="EMBL" id="CAUYUJ010016351">
    <property type="protein sequence ID" value="CAK0864298.1"/>
    <property type="molecule type" value="Genomic_DNA"/>
</dbReference>
<dbReference type="InterPro" id="IPR043519">
    <property type="entry name" value="NT_sf"/>
</dbReference>
<feature type="region of interest" description="Disordered" evidence="1">
    <location>
        <begin position="1"/>
        <end position="54"/>
    </location>
</feature>
<proteinExistence type="predicted"/>
<dbReference type="PANTHER" id="PTHR12271:SF40">
    <property type="entry name" value="POLY(A) RNA POLYMERASE GLD2"/>
    <property type="match status" value="1"/>
</dbReference>
<protein>
    <recommendedName>
        <fullName evidence="2">Poly(A) RNA polymerase mitochondrial-like central palm domain-containing protein</fullName>
    </recommendedName>
</protein>
<sequence length="270" mass="29790">MWHGRTPQPARHGGLHHAGLARWHPGGRAEKDAAAARLPQRRTSGAAAPPLPRQWYDGAAAAPEAPHLGPTRVRQSRAACQAPAERTVEEDLRYALAAAVPRPADASLLQHCMVELWSVVRWLGPEWRVSKFGSAGNHFLTCSSDLDVTVHTVDGQREGIPALAAEDLETRILPLLESTERFELREVVANARVPVLKVRFDGVLDVDLTCHNTEAMRNTQLLCAYAELHPVVRDVVLLVKQWAKAAQVCGAHERHLTSYALTLMVVYFLQ</sequence>
<dbReference type="Gene3D" id="3.30.460.10">
    <property type="entry name" value="Beta Polymerase, domain 2"/>
    <property type="match status" value="1"/>
</dbReference>
<accession>A0ABN9UVY3</accession>
<gene>
    <name evidence="3" type="ORF">PCOR1329_LOCUS52221</name>
</gene>
<feature type="domain" description="Poly(A) RNA polymerase mitochondrial-like central palm" evidence="2">
    <location>
        <begin position="96"/>
        <end position="226"/>
    </location>
</feature>
<evidence type="ECO:0000259" key="2">
    <source>
        <dbReference type="Pfam" id="PF22600"/>
    </source>
</evidence>
<dbReference type="Pfam" id="PF22600">
    <property type="entry name" value="MTPAP-like_central"/>
    <property type="match status" value="1"/>
</dbReference>
<dbReference type="SUPFAM" id="SSF81301">
    <property type="entry name" value="Nucleotidyltransferase"/>
    <property type="match status" value="1"/>
</dbReference>
<feature type="non-terminal residue" evidence="3">
    <location>
        <position position="270"/>
    </location>
</feature>
<evidence type="ECO:0000313" key="4">
    <source>
        <dbReference type="Proteomes" id="UP001189429"/>
    </source>
</evidence>